<proteinExistence type="inferred from homology"/>
<protein>
    <submittedName>
        <fullName evidence="7">rRNA processing protein Ebp2</fullName>
    </submittedName>
</protein>
<comment type="subcellular location">
    <subcellularLocation>
        <location evidence="1">Nucleus</location>
        <location evidence="1">Nucleolus</location>
    </subcellularLocation>
</comment>
<dbReference type="eggNOG" id="KOG3080">
    <property type="taxonomic scope" value="Eukaryota"/>
</dbReference>
<reference evidence="7 9" key="1">
    <citation type="journal article" date="2011" name="Science">
        <title>Comparative functional genomics of the fission yeasts.</title>
        <authorList>
            <person name="Rhind N."/>
            <person name="Chen Z."/>
            <person name="Yassour M."/>
            <person name="Thompson D.A."/>
            <person name="Haas B.J."/>
            <person name="Habib N."/>
            <person name="Wapinski I."/>
            <person name="Roy S."/>
            <person name="Lin M.F."/>
            <person name="Heiman D.I."/>
            <person name="Young S.K."/>
            <person name="Furuya K."/>
            <person name="Guo Y."/>
            <person name="Pidoux A."/>
            <person name="Chen H.M."/>
            <person name="Robbertse B."/>
            <person name="Goldberg J.M."/>
            <person name="Aoki K."/>
            <person name="Bayne E.H."/>
            <person name="Berlin A.M."/>
            <person name="Desjardins C.A."/>
            <person name="Dobbs E."/>
            <person name="Dukaj L."/>
            <person name="Fan L."/>
            <person name="FitzGerald M.G."/>
            <person name="French C."/>
            <person name="Gujja S."/>
            <person name="Hansen K."/>
            <person name="Keifenheim D."/>
            <person name="Levin J.Z."/>
            <person name="Mosher R.A."/>
            <person name="Mueller C.A."/>
            <person name="Pfiffner J."/>
            <person name="Priest M."/>
            <person name="Russ C."/>
            <person name="Smialowska A."/>
            <person name="Swoboda P."/>
            <person name="Sykes S.M."/>
            <person name="Vaughn M."/>
            <person name="Vengrova S."/>
            <person name="Yoder R."/>
            <person name="Zeng Q."/>
            <person name="Allshire R."/>
            <person name="Baulcombe D."/>
            <person name="Birren B.W."/>
            <person name="Brown W."/>
            <person name="Ekwall K."/>
            <person name="Kellis M."/>
            <person name="Leatherwood J."/>
            <person name="Levin H."/>
            <person name="Margalit H."/>
            <person name="Martienssen R."/>
            <person name="Nieduszynski C.A."/>
            <person name="Spatafora J.W."/>
            <person name="Friedman N."/>
            <person name="Dalgaard J.Z."/>
            <person name="Baumann P."/>
            <person name="Niki H."/>
            <person name="Regev A."/>
            <person name="Nusbaum C."/>
        </authorList>
    </citation>
    <scope>NUCLEOTIDE SEQUENCE [LARGE SCALE GENOMIC DNA]</scope>
    <source>
        <strain evidence="9">yFS275 / FY16936</strain>
    </source>
</reference>
<dbReference type="GO" id="GO:0042273">
    <property type="term" value="P:ribosomal large subunit biogenesis"/>
    <property type="evidence" value="ECO:0000318"/>
    <property type="project" value="GO_Central"/>
</dbReference>
<feature type="compositionally biased region" description="Acidic residues" evidence="6">
    <location>
        <begin position="64"/>
        <end position="83"/>
    </location>
</feature>
<feature type="region of interest" description="Disordered" evidence="6">
    <location>
        <begin position="1"/>
        <end position="83"/>
    </location>
</feature>
<keyword evidence="4" id="KW-0175">Coiled coil</keyword>
<feature type="compositionally biased region" description="Basic and acidic residues" evidence="6">
    <location>
        <begin position="227"/>
        <end position="239"/>
    </location>
</feature>
<sequence>MADKQKLSKKSSKVQAKSQERDAKKKSAKPSENEEKSLKQDIENLKNSSEATKSEDAAQKSTEEEIEEQISSDDEDEIELSDLEGLELEEDADIIRKRKLAINNTAALEAAVKRVEYPSNTTFVERMSVTSAEPVVVEDVEDDLKRELAFYKQGLDAVKIAFEKLRKANVPITRPSDYFAEMLKTDEHMEKIRQELIKEATAKKLSQEAKKQRELKKFGKQVQFAKQEERAKQKRETMEKINALKRKHTGNELTTEDDFDVALEEASVPKKENKTGARGKHTPNLKRQRKNEKFGHGGRKHRTKSNTLDSLAATEFGRKGKGGVKGKPNRPGKARRAKARR</sequence>
<dbReference type="VEuPathDB" id="FungiDB:SJAG_03413"/>
<dbReference type="GO" id="GO:0005730">
    <property type="term" value="C:nucleolus"/>
    <property type="evidence" value="ECO:0000318"/>
    <property type="project" value="GO_Central"/>
</dbReference>
<evidence type="ECO:0000256" key="4">
    <source>
        <dbReference type="ARBA" id="ARBA00023054"/>
    </source>
</evidence>
<dbReference type="Proteomes" id="UP000001744">
    <property type="component" value="Unassembled WGS sequence"/>
</dbReference>
<evidence type="ECO:0000313" key="7">
    <source>
        <dbReference type="EMBL" id="EEB08267.1"/>
    </source>
</evidence>
<comment type="similarity">
    <text evidence="2">Belongs to the EBP2 family.</text>
</comment>
<evidence type="ECO:0000256" key="3">
    <source>
        <dbReference type="ARBA" id="ARBA00022517"/>
    </source>
</evidence>
<feature type="compositionally biased region" description="Basic residues" evidence="6">
    <location>
        <begin position="277"/>
        <end position="304"/>
    </location>
</feature>
<evidence type="ECO:0000256" key="1">
    <source>
        <dbReference type="ARBA" id="ARBA00004604"/>
    </source>
</evidence>
<dbReference type="GO" id="GO:0030687">
    <property type="term" value="C:preribosome, large subunit precursor"/>
    <property type="evidence" value="ECO:0000318"/>
    <property type="project" value="GO_Central"/>
</dbReference>
<dbReference type="OrthoDB" id="443772at2759"/>
<feature type="region of interest" description="Disordered" evidence="6">
    <location>
        <begin position="227"/>
        <end position="341"/>
    </location>
</feature>
<dbReference type="GO" id="GO:0034399">
    <property type="term" value="C:nuclear periphery"/>
    <property type="evidence" value="ECO:0000318"/>
    <property type="project" value="GO_Central"/>
</dbReference>
<dbReference type="OMA" id="DAHKGRD"/>
<dbReference type="Pfam" id="PF05890">
    <property type="entry name" value="Ebp2"/>
    <property type="match status" value="1"/>
</dbReference>
<gene>
    <name evidence="8" type="primary">ebp2</name>
    <name evidence="7" type="ORF">SJAG_03413</name>
</gene>
<evidence type="ECO:0000313" key="9">
    <source>
        <dbReference type="Proteomes" id="UP000001744"/>
    </source>
</evidence>
<feature type="compositionally biased region" description="Basic residues" evidence="6">
    <location>
        <begin position="319"/>
        <end position="341"/>
    </location>
</feature>
<dbReference type="RefSeq" id="XP_002174560.1">
    <property type="nucleotide sequence ID" value="XM_002174524.2"/>
</dbReference>
<feature type="compositionally biased region" description="Basic and acidic residues" evidence="6">
    <location>
        <begin position="18"/>
        <end position="44"/>
    </location>
</feature>
<evidence type="ECO:0000256" key="5">
    <source>
        <dbReference type="ARBA" id="ARBA00023242"/>
    </source>
</evidence>
<dbReference type="PANTHER" id="PTHR13028">
    <property type="entry name" value="RRNA PROCESSING PROTEIN EBNA1-BINDING PROTEIN-RELATED"/>
    <property type="match status" value="1"/>
</dbReference>
<keyword evidence="3" id="KW-0690">Ribosome biogenesis</keyword>
<evidence type="ECO:0000313" key="8">
    <source>
        <dbReference type="JaponicusDB" id="SJAG_03413"/>
    </source>
</evidence>
<evidence type="ECO:0000256" key="2">
    <source>
        <dbReference type="ARBA" id="ARBA00007336"/>
    </source>
</evidence>
<dbReference type="InterPro" id="IPR008610">
    <property type="entry name" value="Ebp2"/>
</dbReference>
<feature type="compositionally biased region" description="Acidic residues" evidence="6">
    <location>
        <begin position="254"/>
        <end position="263"/>
    </location>
</feature>
<accession>B6K460</accession>
<evidence type="ECO:0000256" key="6">
    <source>
        <dbReference type="SAM" id="MobiDB-lite"/>
    </source>
</evidence>
<dbReference type="HOGENOM" id="CLU_036007_2_0_1"/>
<dbReference type="GO" id="GO:0042802">
    <property type="term" value="F:identical protein binding"/>
    <property type="evidence" value="ECO:0007669"/>
    <property type="project" value="EnsemblFungi"/>
</dbReference>
<dbReference type="GO" id="GO:0000280">
    <property type="term" value="P:nuclear division"/>
    <property type="evidence" value="ECO:0007669"/>
    <property type="project" value="EnsemblFungi"/>
</dbReference>
<organism evidence="7 9">
    <name type="scientific">Schizosaccharomyces japonicus (strain yFS275 / FY16936)</name>
    <name type="common">Fission yeast</name>
    <dbReference type="NCBI Taxonomy" id="402676"/>
    <lineage>
        <taxon>Eukaryota</taxon>
        <taxon>Fungi</taxon>
        <taxon>Dikarya</taxon>
        <taxon>Ascomycota</taxon>
        <taxon>Taphrinomycotina</taxon>
        <taxon>Schizosaccharomycetes</taxon>
        <taxon>Schizosaccharomycetales</taxon>
        <taxon>Schizosaccharomycetaceae</taxon>
        <taxon>Schizosaccharomyces</taxon>
    </lineage>
</organism>
<keyword evidence="5" id="KW-0539">Nucleus</keyword>
<dbReference type="JaponicusDB" id="SJAG_03413">
    <property type="gene designation" value="ebp2"/>
</dbReference>
<dbReference type="GeneID" id="7050145"/>
<dbReference type="GO" id="GO:0006364">
    <property type="term" value="P:rRNA processing"/>
    <property type="evidence" value="ECO:0000318"/>
    <property type="project" value="GO_Central"/>
</dbReference>
<dbReference type="PANTHER" id="PTHR13028:SF0">
    <property type="entry name" value="RRNA-PROCESSING PROTEIN EBP2-RELATED"/>
    <property type="match status" value="1"/>
</dbReference>
<dbReference type="EMBL" id="KE651167">
    <property type="protein sequence ID" value="EEB08267.1"/>
    <property type="molecule type" value="Genomic_DNA"/>
</dbReference>
<dbReference type="AlphaFoldDB" id="B6K460"/>
<dbReference type="STRING" id="402676.B6K460"/>
<feature type="compositionally biased region" description="Basic and acidic residues" evidence="6">
    <location>
        <begin position="52"/>
        <end position="63"/>
    </location>
</feature>
<keyword evidence="9" id="KW-1185">Reference proteome</keyword>
<name>B6K460_SCHJY</name>